<gene>
    <name evidence="1" type="ORF">C5L30_002079</name>
</gene>
<proteinExistence type="predicted"/>
<reference evidence="1 2" key="1">
    <citation type="journal article" date="2019" name="Appl. Microbiol. Biotechnol.">
        <title>Uncovering carbohydrate metabolism through a genotype-phenotype association study of 56 lactic acid bacteria genomes.</title>
        <authorList>
            <person name="Buron-Moles G."/>
            <person name="Chailyan A."/>
            <person name="Dolejs I."/>
            <person name="Forster J."/>
            <person name="Miks M.H."/>
        </authorList>
    </citation>
    <scope>NUCLEOTIDE SEQUENCE [LARGE SCALE GENOMIC DNA]</scope>
    <source>
        <strain evidence="1 2">ATCC 29644</strain>
    </source>
</reference>
<accession>A0A4R5NIZ2</accession>
<name>A0A4R5NIZ2_9LACO</name>
<comment type="caution">
    <text evidence="1">The sequence shown here is derived from an EMBL/GenBank/DDBJ whole genome shotgun (WGS) entry which is preliminary data.</text>
</comment>
<evidence type="ECO:0000313" key="2">
    <source>
        <dbReference type="Proteomes" id="UP000295257"/>
    </source>
</evidence>
<protein>
    <submittedName>
        <fullName evidence="1">Uncharacterized protein</fullName>
    </submittedName>
</protein>
<dbReference type="AlphaFoldDB" id="A0A4R5NIZ2"/>
<sequence length="42" mass="4906">MESDISGINNDSQIQIKLKNKIHGGTTYDTKYNYNSNYYFNL</sequence>
<organism evidence="1 2">
    <name type="scientific">Companilactobacillus farciminis</name>
    <dbReference type="NCBI Taxonomy" id="1612"/>
    <lineage>
        <taxon>Bacteria</taxon>
        <taxon>Bacillati</taxon>
        <taxon>Bacillota</taxon>
        <taxon>Bacilli</taxon>
        <taxon>Lactobacillales</taxon>
        <taxon>Lactobacillaceae</taxon>
        <taxon>Companilactobacillus</taxon>
    </lineage>
</organism>
<dbReference type="Proteomes" id="UP000295257">
    <property type="component" value="Unassembled WGS sequence"/>
</dbReference>
<evidence type="ECO:0000313" key="1">
    <source>
        <dbReference type="EMBL" id="TDG74134.1"/>
    </source>
</evidence>
<dbReference type="EMBL" id="PUFN01000006">
    <property type="protein sequence ID" value="TDG74134.1"/>
    <property type="molecule type" value="Genomic_DNA"/>
</dbReference>
<keyword evidence="2" id="KW-1185">Reference proteome</keyword>